<dbReference type="Pfam" id="PF00431">
    <property type="entry name" value="CUB"/>
    <property type="match status" value="1"/>
</dbReference>
<feature type="region of interest" description="Disordered" evidence="4">
    <location>
        <begin position="398"/>
        <end position="421"/>
    </location>
</feature>
<dbReference type="GeneID" id="105445114"/>
<evidence type="ECO:0000256" key="1">
    <source>
        <dbReference type="ARBA" id="ARBA00022737"/>
    </source>
</evidence>
<dbReference type="InterPro" id="IPR000859">
    <property type="entry name" value="CUB_dom"/>
</dbReference>
<dbReference type="FunFam" id="2.60.120.290:FF:000070">
    <property type="entry name" value="Suppression of tumorigenicity 14b"/>
    <property type="match status" value="1"/>
</dbReference>
<feature type="region of interest" description="Disordered" evidence="4">
    <location>
        <begin position="447"/>
        <end position="522"/>
    </location>
</feature>
<name>A0A7M7NT84_STRPU</name>
<dbReference type="SUPFAM" id="SSF49854">
    <property type="entry name" value="Spermadhesin, CUB domain"/>
    <property type="match status" value="1"/>
</dbReference>
<dbReference type="OMA" id="FKMLAVK"/>
<dbReference type="CDD" id="cd00041">
    <property type="entry name" value="CUB"/>
    <property type="match status" value="1"/>
</dbReference>
<accession>A0A7M7NT84</accession>
<keyword evidence="2" id="KW-1015">Disulfide bond</keyword>
<evidence type="ECO:0000313" key="7">
    <source>
        <dbReference type="Proteomes" id="UP000007110"/>
    </source>
</evidence>
<keyword evidence="1" id="KW-0677">Repeat</keyword>
<keyword evidence="7" id="KW-1185">Reference proteome</keyword>
<proteinExistence type="predicted"/>
<dbReference type="Proteomes" id="UP000007110">
    <property type="component" value="Unassembled WGS sequence"/>
</dbReference>
<dbReference type="SMART" id="SM00042">
    <property type="entry name" value="CUB"/>
    <property type="match status" value="1"/>
</dbReference>
<dbReference type="PROSITE" id="PS01180">
    <property type="entry name" value="CUB"/>
    <property type="match status" value="1"/>
</dbReference>
<dbReference type="PANTHER" id="PTHR24251:SF30">
    <property type="entry name" value="MEMBRANE FRIZZLED-RELATED PROTEIN"/>
    <property type="match status" value="1"/>
</dbReference>
<evidence type="ECO:0000256" key="3">
    <source>
        <dbReference type="PROSITE-ProRule" id="PRU00059"/>
    </source>
</evidence>
<dbReference type="AlphaFoldDB" id="A0A7M7NT84"/>
<dbReference type="Gene3D" id="2.60.120.290">
    <property type="entry name" value="Spermadhesin, CUB domain"/>
    <property type="match status" value="1"/>
</dbReference>
<evidence type="ECO:0000259" key="5">
    <source>
        <dbReference type="PROSITE" id="PS01180"/>
    </source>
</evidence>
<dbReference type="PANTHER" id="PTHR24251">
    <property type="entry name" value="OVOCHYMASE-RELATED"/>
    <property type="match status" value="1"/>
</dbReference>
<evidence type="ECO:0000256" key="2">
    <source>
        <dbReference type="ARBA" id="ARBA00023157"/>
    </source>
</evidence>
<reference evidence="6" key="2">
    <citation type="submission" date="2021-01" db="UniProtKB">
        <authorList>
            <consortium name="EnsemblMetazoa"/>
        </authorList>
    </citation>
    <scope>IDENTIFICATION</scope>
</reference>
<feature type="domain" description="CUB" evidence="5">
    <location>
        <begin position="246"/>
        <end position="365"/>
    </location>
</feature>
<protein>
    <recommendedName>
        <fullName evidence="5">CUB domain-containing protein</fullName>
    </recommendedName>
</protein>
<reference evidence="7" key="1">
    <citation type="submission" date="2015-02" db="EMBL/GenBank/DDBJ databases">
        <title>Genome sequencing for Strongylocentrotus purpuratus.</title>
        <authorList>
            <person name="Murali S."/>
            <person name="Liu Y."/>
            <person name="Vee V."/>
            <person name="English A."/>
            <person name="Wang M."/>
            <person name="Skinner E."/>
            <person name="Han Y."/>
            <person name="Muzny D.M."/>
            <person name="Worley K.C."/>
            <person name="Gibbs R.A."/>
        </authorList>
    </citation>
    <scope>NUCLEOTIDE SEQUENCE</scope>
</reference>
<comment type="caution">
    <text evidence="3">Lacks conserved residue(s) required for the propagation of feature annotation.</text>
</comment>
<dbReference type="OrthoDB" id="6116165at2759"/>
<sequence>MIGALEAHGVLKLFDPFFYRRVARRESAVIITNVPDMHVCARMCLDADFPCGVFEYYIAGMIIDVKNQTKPVYDCLMDGPGMVMVHLSTPESKRINFHQFVRKMDISAGDNAVFISGTDVILSPSYLPANSFNPSPSFSSSSNSSSSPLSWTIRLSEVNYNTIVFKMLAVKGQIDCGNWSSFSLLSINGGGNFTASSGKVGTARCLNEFVVGETFNVDSAEVFITYFATDLIETGFMLEYNARWLCNQSFIASPGSISSPRFYSLRQTYPPNIRCHYSITAPPNLVVALHMDSYQIEPDMEEGACDFDSLSIFDGNSTDALRLEYLCGYSQAPVSVLSNSSSLYLVFSTDESGQYAGFAASFSFMDQIKGKDEEEGELRSHDEMSDFDRLKGFMYESSQTSKLTTTSQSTYPKGMTTSSKGVYESREQINHELNDDSLNKSTLAIMPKAKKKSVAGRKRGGETAPRATLPPSQAENPRADAALPPSQARKSPRARAKATSTPVGVGPSGADDQGGFVLADYN</sequence>
<evidence type="ECO:0000256" key="4">
    <source>
        <dbReference type="SAM" id="MobiDB-lite"/>
    </source>
</evidence>
<dbReference type="RefSeq" id="XP_030841130.1">
    <property type="nucleotide sequence ID" value="XM_030985270.1"/>
</dbReference>
<organism evidence="6 7">
    <name type="scientific">Strongylocentrotus purpuratus</name>
    <name type="common">Purple sea urchin</name>
    <dbReference type="NCBI Taxonomy" id="7668"/>
    <lineage>
        <taxon>Eukaryota</taxon>
        <taxon>Metazoa</taxon>
        <taxon>Echinodermata</taxon>
        <taxon>Eleutherozoa</taxon>
        <taxon>Echinozoa</taxon>
        <taxon>Echinoidea</taxon>
        <taxon>Euechinoidea</taxon>
        <taxon>Echinacea</taxon>
        <taxon>Camarodonta</taxon>
        <taxon>Echinidea</taxon>
        <taxon>Strongylocentrotidae</taxon>
        <taxon>Strongylocentrotus</taxon>
    </lineage>
</organism>
<dbReference type="KEGG" id="spu:105445114"/>
<feature type="compositionally biased region" description="Basic residues" evidence="4">
    <location>
        <begin position="448"/>
        <end position="458"/>
    </location>
</feature>
<dbReference type="InterPro" id="IPR035914">
    <property type="entry name" value="Sperma_CUB_dom_sf"/>
</dbReference>
<dbReference type="EnsemblMetazoa" id="XM_030985270">
    <property type="protein sequence ID" value="XP_030841130"/>
    <property type="gene ID" value="LOC105445114"/>
</dbReference>
<evidence type="ECO:0000313" key="6">
    <source>
        <dbReference type="EnsemblMetazoa" id="XP_030841130"/>
    </source>
</evidence>
<dbReference type="InParanoid" id="A0A7M7NT84"/>
<feature type="compositionally biased region" description="Low complexity" evidence="4">
    <location>
        <begin position="398"/>
        <end position="410"/>
    </location>
</feature>